<dbReference type="RefSeq" id="WP_113919546.1">
    <property type="nucleotide sequence ID" value="NZ_QNRX01000002.1"/>
</dbReference>
<name>A0A366IDB0_9FIRM</name>
<dbReference type="InterPro" id="IPR036707">
    <property type="entry name" value="MinE_sf"/>
</dbReference>
<gene>
    <name evidence="3" type="ORF">DES36_102117</name>
</gene>
<dbReference type="Gene3D" id="3.30.1070.10">
    <property type="entry name" value="Cell division topological specificity factor MinE"/>
    <property type="match status" value="1"/>
</dbReference>
<organism evidence="3 4">
    <name type="scientific">Alkalibaculum bacchi</name>
    <dbReference type="NCBI Taxonomy" id="645887"/>
    <lineage>
        <taxon>Bacteria</taxon>
        <taxon>Bacillati</taxon>
        <taxon>Bacillota</taxon>
        <taxon>Clostridia</taxon>
        <taxon>Eubacteriales</taxon>
        <taxon>Eubacteriaceae</taxon>
        <taxon>Alkalibaculum</taxon>
    </lineage>
</organism>
<sequence length="80" mass="9318">MLFFRGKQDSKDIAKRRLQSLLSNEKNNMNTEKLDMIKSEIIHSVEDHFPVNRSSSEIYITEENKESAIVIILPIVKEKV</sequence>
<dbReference type="GO" id="GO:0032955">
    <property type="term" value="P:regulation of division septum assembly"/>
    <property type="evidence" value="ECO:0007669"/>
    <property type="project" value="InterPro"/>
</dbReference>
<keyword evidence="3" id="KW-0132">Cell division</keyword>
<dbReference type="EMBL" id="QNRX01000002">
    <property type="protein sequence ID" value="RBP68975.1"/>
    <property type="molecule type" value="Genomic_DNA"/>
</dbReference>
<dbReference type="GO" id="GO:0051301">
    <property type="term" value="P:cell division"/>
    <property type="evidence" value="ECO:0007669"/>
    <property type="project" value="UniProtKB-KW"/>
</dbReference>
<dbReference type="Proteomes" id="UP000253490">
    <property type="component" value="Unassembled WGS sequence"/>
</dbReference>
<comment type="similarity">
    <text evidence="1">Belongs to the MinE family.</text>
</comment>
<comment type="caution">
    <text evidence="3">The sequence shown here is derived from an EMBL/GenBank/DDBJ whole genome shotgun (WGS) entry which is preliminary data.</text>
</comment>
<keyword evidence="3" id="KW-0131">Cell cycle</keyword>
<reference evidence="3 4" key="1">
    <citation type="submission" date="2018-06" db="EMBL/GenBank/DDBJ databases">
        <title>Genomic Encyclopedia of Type Strains, Phase IV (KMG-IV): sequencing the most valuable type-strain genomes for metagenomic binning, comparative biology and taxonomic classification.</title>
        <authorList>
            <person name="Goeker M."/>
        </authorList>
    </citation>
    <scope>NUCLEOTIDE SEQUENCE [LARGE SCALE GENOMIC DNA]</scope>
    <source>
        <strain evidence="3 4">DSM 22112</strain>
    </source>
</reference>
<comment type="function">
    <text evidence="2">Prevents the cell division inhibition by proteins MinC and MinD at internal division sites while permitting inhibition at polar sites. This ensures cell division at the proper site by restricting the formation of a division septum at the midpoint of the long axis of the cell.</text>
</comment>
<dbReference type="Pfam" id="PF03776">
    <property type="entry name" value="MinE"/>
    <property type="match status" value="1"/>
</dbReference>
<protein>
    <submittedName>
        <fullName evidence="3">Cell division topological specificity factor</fullName>
    </submittedName>
</protein>
<dbReference type="AlphaFoldDB" id="A0A366IDB0"/>
<evidence type="ECO:0000313" key="3">
    <source>
        <dbReference type="EMBL" id="RBP68975.1"/>
    </source>
</evidence>
<dbReference type="InterPro" id="IPR005527">
    <property type="entry name" value="MinE"/>
</dbReference>
<evidence type="ECO:0000256" key="1">
    <source>
        <dbReference type="ARBA" id="ARBA00008168"/>
    </source>
</evidence>
<proteinExistence type="inferred from homology"/>
<accession>A0A366IDB0</accession>
<keyword evidence="4" id="KW-1185">Reference proteome</keyword>
<evidence type="ECO:0000256" key="2">
    <source>
        <dbReference type="ARBA" id="ARBA00025265"/>
    </source>
</evidence>
<evidence type="ECO:0000313" key="4">
    <source>
        <dbReference type="Proteomes" id="UP000253490"/>
    </source>
</evidence>